<keyword evidence="3" id="KW-1185">Reference proteome</keyword>
<protein>
    <submittedName>
        <fullName evidence="2">Uncharacterized protein</fullName>
    </submittedName>
</protein>
<dbReference type="RefSeq" id="WP_232736204.1">
    <property type="nucleotide sequence ID" value="NZ_CP076459.1"/>
</dbReference>
<evidence type="ECO:0000313" key="2">
    <source>
        <dbReference type="EMBL" id="QWQ31427.1"/>
    </source>
</evidence>
<name>A0A8F1MAT0_9BACT</name>
<dbReference type="EMBL" id="CP076459">
    <property type="protein sequence ID" value="QWQ31427.1"/>
    <property type="molecule type" value="Genomic_DNA"/>
</dbReference>
<proteinExistence type="predicted"/>
<reference evidence="2" key="1">
    <citation type="submission" date="2021-06" db="EMBL/GenBank/DDBJ databases">
        <title>An adapted protocol for Saccharibacteria cultivation: two new species join this phylum of Candidate Phyla Radiations.</title>
        <authorList>
            <person name="Ibrahim A."/>
            <person name="Maatouk M."/>
            <person name="Raoult D."/>
            <person name="Bittar F."/>
        </authorList>
    </citation>
    <scope>NUCLEOTIDE SEQUENCE</scope>
    <source>
        <strain evidence="2">IHU2</strain>
    </source>
</reference>
<keyword evidence="1" id="KW-0812">Transmembrane</keyword>
<dbReference type="KEGG" id="mvl:KOY49_00015"/>
<organism evidence="2 3">
    <name type="scientific">Candidatus Minimicrobia vallesae</name>
    <dbReference type="NCBI Taxonomy" id="2841264"/>
    <lineage>
        <taxon>Bacteria</taxon>
        <taxon>Candidatus Saccharimonadota</taxon>
        <taxon>Candidatus Saccharimonadota incertae sedis</taxon>
        <taxon>Candidatus Minimicrobia</taxon>
    </lineage>
</organism>
<accession>A0A8F1MAT0</accession>
<gene>
    <name evidence="2" type="ORF">KOY49_00015</name>
</gene>
<evidence type="ECO:0000313" key="3">
    <source>
        <dbReference type="Proteomes" id="UP000677117"/>
    </source>
</evidence>
<dbReference type="AlphaFoldDB" id="A0A8F1MAT0"/>
<keyword evidence="1" id="KW-1133">Transmembrane helix</keyword>
<feature type="transmembrane region" description="Helical" evidence="1">
    <location>
        <begin position="6"/>
        <end position="26"/>
    </location>
</feature>
<dbReference type="Proteomes" id="UP000677117">
    <property type="component" value="Chromosome"/>
</dbReference>
<keyword evidence="1" id="KW-0472">Membrane</keyword>
<evidence type="ECO:0000256" key="1">
    <source>
        <dbReference type="SAM" id="Phobius"/>
    </source>
</evidence>
<sequence length="216" mass="24370">MNRRNIIIGSITLAILTLILLAIMFIQPTHTISITFDKENLSAKIYRNTDKSTSEITSINGNSKIQLSDGKYIIKTSSKSGSINENSTEFTVKGSDENISIKTEYSQKFMSSKINEYRSDISEVLFAKYPELKSSFILQKEIILGNNADWYAVSYQRGVIDRNSGDIYTVILKKENNKWVIKTKPQIINTIYNTKDIPEDILSETASRLSPFSASS</sequence>